<gene>
    <name evidence="2" type="ORF">OG327_34575</name>
</gene>
<feature type="transmembrane region" description="Helical" evidence="1">
    <location>
        <begin position="163"/>
        <end position="187"/>
    </location>
</feature>
<evidence type="ECO:0008006" key="3">
    <source>
        <dbReference type="Google" id="ProtNLM"/>
    </source>
</evidence>
<feature type="transmembrane region" description="Helical" evidence="1">
    <location>
        <begin position="40"/>
        <end position="62"/>
    </location>
</feature>
<organism evidence="2">
    <name type="scientific">Streptomyces sp. NBC_00049</name>
    <dbReference type="NCBI Taxonomy" id="2903617"/>
    <lineage>
        <taxon>Bacteria</taxon>
        <taxon>Bacillati</taxon>
        <taxon>Actinomycetota</taxon>
        <taxon>Actinomycetes</taxon>
        <taxon>Kitasatosporales</taxon>
        <taxon>Streptomycetaceae</taxon>
        <taxon>Streptomyces</taxon>
    </lineage>
</organism>
<reference evidence="2" key="1">
    <citation type="submission" date="2022-10" db="EMBL/GenBank/DDBJ databases">
        <title>The complete genomes of actinobacterial strains from the NBC collection.</title>
        <authorList>
            <person name="Joergensen T.S."/>
            <person name="Alvarez Arevalo M."/>
            <person name="Sterndorff E.B."/>
            <person name="Faurdal D."/>
            <person name="Vuksanovic O."/>
            <person name="Mourched A.-S."/>
            <person name="Charusanti P."/>
            <person name="Shaw S."/>
            <person name="Blin K."/>
            <person name="Weber T."/>
        </authorList>
    </citation>
    <scope>NUCLEOTIDE SEQUENCE</scope>
    <source>
        <strain evidence="2">NBC_00049</strain>
    </source>
</reference>
<feature type="transmembrane region" description="Helical" evidence="1">
    <location>
        <begin position="115"/>
        <end position="138"/>
    </location>
</feature>
<evidence type="ECO:0000313" key="2">
    <source>
        <dbReference type="EMBL" id="WTU78017.1"/>
    </source>
</evidence>
<proteinExistence type="predicted"/>
<keyword evidence="1" id="KW-0812">Transmembrane</keyword>
<keyword evidence="1" id="KW-0472">Membrane</keyword>
<protein>
    <recommendedName>
        <fullName evidence="3">DUF3995 domain-containing protein</fullName>
    </recommendedName>
</protein>
<dbReference type="AlphaFoldDB" id="A0AAU2K0Z8"/>
<feature type="transmembrane region" description="Helical" evidence="1">
    <location>
        <begin position="74"/>
        <end position="94"/>
    </location>
</feature>
<accession>A0AAU2K0Z8</accession>
<evidence type="ECO:0000256" key="1">
    <source>
        <dbReference type="SAM" id="Phobius"/>
    </source>
</evidence>
<name>A0AAU2K0Z8_9ACTN</name>
<dbReference type="EMBL" id="CP108264">
    <property type="protein sequence ID" value="WTU78017.1"/>
    <property type="molecule type" value="Genomic_DNA"/>
</dbReference>
<keyword evidence="1" id="KW-1133">Transmembrane helix</keyword>
<sequence length="204" mass="21531">MATHTKATAVVTAAEASGGGPAGHQSAEPVPRWAVRVAHAIPLCVLPSGLWRVALVLGLAGYDADYQWAVWERPYVIGLSVVSEGLALLAFGLVRPWGEVVPRWVPGLRGRRIPIPAAVIPAALGATLVMMFCAYALLNQIFGFVEPMNESGEGFPTSGPAAWALWTAYAPLLAWGPLLAILTVAYARRRRANDASAAARPEAG</sequence>